<proteinExistence type="predicted"/>
<dbReference type="EMBL" id="AKHW03002337">
    <property type="protein sequence ID" value="KYO39184.1"/>
    <property type="molecule type" value="Genomic_DNA"/>
</dbReference>
<accession>A0A151NQY0</accession>
<evidence type="ECO:0000256" key="1">
    <source>
        <dbReference type="SAM" id="MobiDB-lite"/>
    </source>
</evidence>
<feature type="region of interest" description="Disordered" evidence="1">
    <location>
        <begin position="1"/>
        <end position="28"/>
    </location>
</feature>
<protein>
    <submittedName>
        <fullName evidence="2">Uncharacterized protein</fullName>
    </submittedName>
</protein>
<organism evidence="2 3">
    <name type="scientific">Alligator mississippiensis</name>
    <name type="common">American alligator</name>
    <dbReference type="NCBI Taxonomy" id="8496"/>
    <lineage>
        <taxon>Eukaryota</taxon>
        <taxon>Metazoa</taxon>
        <taxon>Chordata</taxon>
        <taxon>Craniata</taxon>
        <taxon>Vertebrata</taxon>
        <taxon>Euteleostomi</taxon>
        <taxon>Archelosauria</taxon>
        <taxon>Archosauria</taxon>
        <taxon>Crocodylia</taxon>
        <taxon>Alligatoridae</taxon>
        <taxon>Alligatorinae</taxon>
        <taxon>Alligator</taxon>
    </lineage>
</organism>
<comment type="caution">
    <text evidence="2">The sequence shown here is derived from an EMBL/GenBank/DDBJ whole genome shotgun (WGS) entry which is preliminary data.</text>
</comment>
<feature type="compositionally biased region" description="Polar residues" evidence="1">
    <location>
        <begin position="16"/>
        <end position="28"/>
    </location>
</feature>
<gene>
    <name evidence="2" type="ORF">Y1Q_0004825</name>
</gene>
<dbReference type="AlphaFoldDB" id="A0A151NQY0"/>
<evidence type="ECO:0000313" key="3">
    <source>
        <dbReference type="Proteomes" id="UP000050525"/>
    </source>
</evidence>
<sequence>MSQKAKASSVEPMAQEANTSNAHGPNWSQEELEDIIDIWSEQMIIDRLESRRNKPVYVKIAKGMQKGLQVSSGLACYEVLPLGLLHIQATVKEST</sequence>
<keyword evidence="3" id="KW-1185">Reference proteome</keyword>
<evidence type="ECO:0000313" key="2">
    <source>
        <dbReference type="EMBL" id="KYO39184.1"/>
    </source>
</evidence>
<reference evidence="2 3" key="1">
    <citation type="journal article" date="2012" name="Genome Biol.">
        <title>Sequencing three crocodilian genomes to illuminate the evolution of archosaurs and amniotes.</title>
        <authorList>
            <person name="St John J.A."/>
            <person name="Braun E.L."/>
            <person name="Isberg S.R."/>
            <person name="Miles L.G."/>
            <person name="Chong A.Y."/>
            <person name="Gongora J."/>
            <person name="Dalzell P."/>
            <person name="Moran C."/>
            <person name="Bed'hom B."/>
            <person name="Abzhanov A."/>
            <person name="Burgess S.C."/>
            <person name="Cooksey A.M."/>
            <person name="Castoe T.A."/>
            <person name="Crawford N.G."/>
            <person name="Densmore L.D."/>
            <person name="Drew J.C."/>
            <person name="Edwards S.V."/>
            <person name="Faircloth B.C."/>
            <person name="Fujita M.K."/>
            <person name="Greenwold M.J."/>
            <person name="Hoffmann F.G."/>
            <person name="Howard J.M."/>
            <person name="Iguchi T."/>
            <person name="Janes D.E."/>
            <person name="Khan S.Y."/>
            <person name="Kohno S."/>
            <person name="de Koning A.J."/>
            <person name="Lance S.L."/>
            <person name="McCarthy F.M."/>
            <person name="McCormack J.E."/>
            <person name="Merchant M.E."/>
            <person name="Peterson D.G."/>
            <person name="Pollock D.D."/>
            <person name="Pourmand N."/>
            <person name="Raney B.J."/>
            <person name="Roessler K.A."/>
            <person name="Sanford J.R."/>
            <person name="Sawyer R.H."/>
            <person name="Schmidt C.J."/>
            <person name="Triplett E.W."/>
            <person name="Tuberville T.D."/>
            <person name="Venegas-Anaya M."/>
            <person name="Howard J.T."/>
            <person name="Jarvis E.D."/>
            <person name="Guillette L.J.Jr."/>
            <person name="Glenn T.C."/>
            <person name="Green R.E."/>
            <person name="Ray D.A."/>
        </authorList>
    </citation>
    <scope>NUCLEOTIDE SEQUENCE [LARGE SCALE GENOMIC DNA]</scope>
    <source>
        <strain evidence="2">KSC_2009_1</strain>
    </source>
</reference>
<name>A0A151NQY0_ALLMI</name>
<dbReference type="Proteomes" id="UP000050525">
    <property type="component" value="Unassembled WGS sequence"/>
</dbReference>